<protein>
    <submittedName>
        <fullName evidence="3">EamA family transporter</fullName>
    </submittedName>
</protein>
<accession>A0A7K3WSB0</accession>
<dbReference type="InterPro" id="IPR037185">
    <property type="entry name" value="EmrE-like"/>
</dbReference>
<dbReference type="GO" id="GO:0016020">
    <property type="term" value="C:membrane"/>
    <property type="evidence" value="ECO:0007669"/>
    <property type="project" value="InterPro"/>
</dbReference>
<dbReference type="EMBL" id="JAAGVY010000028">
    <property type="protein sequence ID" value="NEN24567.1"/>
    <property type="molecule type" value="Genomic_DNA"/>
</dbReference>
<dbReference type="SUPFAM" id="SSF103481">
    <property type="entry name" value="Multidrug resistance efflux transporter EmrE"/>
    <property type="match status" value="2"/>
</dbReference>
<keyword evidence="1" id="KW-0472">Membrane</keyword>
<dbReference type="InterPro" id="IPR000620">
    <property type="entry name" value="EamA_dom"/>
</dbReference>
<feature type="transmembrane region" description="Helical" evidence="1">
    <location>
        <begin position="66"/>
        <end position="87"/>
    </location>
</feature>
<feature type="domain" description="EamA" evidence="2">
    <location>
        <begin position="145"/>
        <end position="283"/>
    </location>
</feature>
<keyword evidence="1" id="KW-0812">Transmembrane</keyword>
<dbReference type="RefSeq" id="WP_163285960.1">
    <property type="nucleotide sequence ID" value="NZ_JAAGVY010000028.1"/>
</dbReference>
<proteinExistence type="predicted"/>
<evidence type="ECO:0000259" key="2">
    <source>
        <dbReference type="Pfam" id="PF00892"/>
    </source>
</evidence>
<feature type="transmembrane region" description="Helical" evidence="1">
    <location>
        <begin position="176"/>
        <end position="194"/>
    </location>
</feature>
<comment type="caution">
    <text evidence="3">The sequence shown here is derived from an EMBL/GenBank/DDBJ whole genome shotgun (WGS) entry which is preliminary data.</text>
</comment>
<evidence type="ECO:0000313" key="4">
    <source>
        <dbReference type="Proteomes" id="UP000486602"/>
    </source>
</evidence>
<feature type="domain" description="EamA" evidence="2">
    <location>
        <begin position="10"/>
        <end position="137"/>
    </location>
</feature>
<dbReference type="PANTHER" id="PTHR22911:SF79">
    <property type="entry name" value="MOBA-LIKE NTP TRANSFERASE DOMAIN-CONTAINING PROTEIN"/>
    <property type="match status" value="1"/>
</dbReference>
<keyword evidence="4" id="KW-1185">Reference proteome</keyword>
<reference evidence="3 4" key="1">
    <citation type="submission" date="2020-02" db="EMBL/GenBank/DDBJ databases">
        <title>Out from the shadows clarifying the taxonomy of the family Cryomorphaceae and related taxa by utilizing the GTDB taxonomic framework.</title>
        <authorList>
            <person name="Bowman J.P."/>
        </authorList>
    </citation>
    <scope>NUCLEOTIDE SEQUENCE [LARGE SCALE GENOMIC DNA]</scope>
    <source>
        <strain evidence="3 4">QSSC 1-22</strain>
    </source>
</reference>
<dbReference type="AlphaFoldDB" id="A0A7K3WSB0"/>
<feature type="transmembrane region" description="Helical" evidence="1">
    <location>
        <begin position="210"/>
        <end position="231"/>
    </location>
</feature>
<dbReference type="Pfam" id="PF00892">
    <property type="entry name" value="EamA"/>
    <property type="match status" value="2"/>
</dbReference>
<feature type="transmembrane region" description="Helical" evidence="1">
    <location>
        <begin position="35"/>
        <end position="54"/>
    </location>
</feature>
<feature type="transmembrane region" description="Helical" evidence="1">
    <location>
        <begin position="93"/>
        <end position="114"/>
    </location>
</feature>
<dbReference type="Proteomes" id="UP000486602">
    <property type="component" value="Unassembled WGS sequence"/>
</dbReference>
<dbReference type="PANTHER" id="PTHR22911">
    <property type="entry name" value="ACYL-MALONYL CONDENSING ENZYME-RELATED"/>
    <property type="match status" value="1"/>
</dbReference>
<feature type="transmembrane region" description="Helical" evidence="1">
    <location>
        <begin position="9"/>
        <end position="29"/>
    </location>
</feature>
<organism evidence="3 4">
    <name type="scientific">Cryomorpha ignava</name>
    <dbReference type="NCBI Taxonomy" id="101383"/>
    <lineage>
        <taxon>Bacteria</taxon>
        <taxon>Pseudomonadati</taxon>
        <taxon>Bacteroidota</taxon>
        <taxon>Flavobacteriia</taxon>
        <taxon>Flavobacteriales</taxon>
        <taxon>Cryomorphaceae</taxon>
        <taxon>Cryomorpha</taxon>
    </lineage>
</organism>
<name>A0A7K3WSB0_9FLAO</name>
<feature type="transmembrane region" description="Helical" evidence="1">
    <location>
        <begin position="238"/>
        <end position="259"/>
    </location>
</feature>
<gene>
    <name evidence="3" type="ORF">G3O08_13750</name>
</gene>
<sequence length="299" mass="33365">MKQSRFGNLFLLHLIVFIFGFTGILGRLIETSSDILVWWRMIIASVAIAVFVYATGKIKKNLSVNALIYSMVGIIIAAHWVTFFEAIKQSNVSVTLACLSASSLFTAILEPIFFKRRVDKYELFFGSLVVSGLLLIFSFETEYKLGIILALTAALLASLFTTINGKLIQKDNPYRISLVEMMAGALGITVWLFIQGKLNVSLFQLPPMDWFWIAILGTVATAFAFVVSVKVMEEISPFTVSLTVNLEPVYGIILAFFIFGSSEKMTWGFYAGTVLILAALYLNALHRKGKLKRQKQLII</sequence>
<feature type="transmembrane region" description="Helical" evidence="1">
    <location>
        <begin position="145"/>
        <end position="164"/>
    </location>
</feature>
<feature type="transmembrane region" description="Helical" evidence="1">
    <location>
        <begin position="121"/>
        <end position="139"/>
    </location>
</feature>
<evidence type="ECO:0000256" key="1">
    <source>
        <dbReference type="SAM" id="Phobius"/>
    </source>
</evidence>
<feature type="transmembrane region" description="Helical" evidence="1">
    <location>
        <begin position="265"/>
        <end position="285"/>
    </location>
</feature>
<keyword evidence="1" id="KW-1133">Transmembrane helix</keyword>
<evidence type="ECO:0000313" key="3">
    <source>
        <dbReference type="EMBL" id="NEN24567.1"/>
    </source>
</evidence>